<dbReference type="AlphaFoldDB" id="A0A2S7XMB0"/>
<sequence length="233" mass="25517">MATYSYLRVSTQGQAESQAGLNAQLDACKAVAEIANTFADEGVSGVAGLDKRPGLLAAIDILKAGDTLIVAKRDRLGRDPIVVAMIERSIERKGARIQSAAGEGTDSDNPADVLMRRMVDAFAEYERLIIKSRTKAALKAKKERAERTGSVPYGYAVNPENPKELAVNETEQQAIEVIKELRSRGVSLQKIATHLQLSGFKSRSKTCKWHKQTISNIFKFQPSQMMLNLRLAA</sequence>
<dbReference type="InterPro" id="IPR050639">
    <property type="entry name" value="SSR_resolvase"/>
</dbReference>
<keyword evidence="8" id="KW-1185">Reference proteome</keyword>
<dbReference type="Proteomes" id="UP000239936">
    <property type="component" value="Unassembled WGS sequence"/>
</dbReference>
<accession>A0A2S7XMB0</accession>
<evidence type="ECO:0000256" key="4">
    <source>
        <dbReference type="PIRSR" id="PIRSR606118-50"/>
    </source>
</evidence>
<dbReference type="SMART" id="SM00857">
    <property type="entry name" value="Resolvase"/>
    <property type="match status" value="1"/>
</dbReference>
<dbReference type="PANTHER" id="PTHR30461:SF2">
    <property type="entry name" value="SERINE RECOMBINASE PINE-RELATED"/>
    <property type="match status" value="1"/>
</dbReference>
<evidence type="ECO:0000256" key="1">
    <source>
        <dbReference type="ARBA" id="ARBA00022908"/>
    </source>
</evidence>
<dbReference type="GO" id="GO:0015074">
    <property type="term" value="P:DNA integration"/>
    <property type="evidence" value="ECO:0007669"/>
    <property type="project" value="UniProtKB-KW"/>
</dbReference>
<name>A0A2S7XMB0_9GAMM</name>
<dbReference type="Gene3D" id="3.40.50.1390">
    <property type="entry name" value="Resolvase, N-terminal catalytic domain"/>
    <property type="match status" value="1"/>
</dbReference>
<evidence type="ECO:0000313" key="7">
    <source>
        <dbReference type="EMBL" id="PQJ94713.1"/>
    </source>
</evidence>
<dbReference type="Gene3D" id="3.90.1750.20">
    <property type="entry name" value="Putative Large Serine Recombinase, Chain B, Domain 2"/>
    <property type="match status" value="1"/>
</dbReference>
<dbReference type="InterPro" id="IPR006119">
    <property type="entry name" value="Resolv_N"/>
</dbReference>
<organism evidence="7 8">
    <name type="scientific">Chromatium okenii</name>
    <dbReference type="NCBI Taxonomy" id="61644"/>
    <lineage>
        <taxon>Bacteria</taxon>
        <taxon>Pseudomonadati</taxon>
        <taxon>Pseudomonadota</taxon>
        <taxon>Gammaproteobacteria</taxon>
        <taxon>Chromatiales</taxon>
        <taxon>Chromatiaceae</taxon>
        <taxon>Chromatium</taxon>
    </lineage>
</organism>
<dbReference type="OrthoDB" id="9811097at2"/>
<dbReference type="PROSITE" id="PS00397">
    <property type="entry name" value="RECOMBINASES_1"/>
    <property type="match status" value="1"/>
</dbReference>
<keyword evidence="2" id="KW-0238">DNA-binding</keyword>
<feature type="active site" description="O-(5'-phospho-DNA)-serine intermediate" evidence="4 5">
    <location>
        <position position="10"/>
    </location>
</feature>
<protein>
    <submittedName>
        <fullName evidence="7">Resolvase</fullName>
    </submittedName>
</protein>
<comment type="caution">
    <text evidence="7">The sequence shown here is derived from an EMBL/GenBank/DDBJ whole genome shotgun (WGS) entry which is preliminary data.</text>
</comment>
<dbReference type="GO" id="GO:0000150">
    <property type="term" value="F:DNA strand exchange activity"/>
    <property type="evidence" value="ECO:0007669"/>
    <property type="project" value="InterPro"/>
</dbReference>
<dbReference type="GO" id="GO:0003677">
    <property type="term" value="F:DNA binding"/>
    <property type="evidence" value="ECO:0007669"/>
    <property type="project" value="UniProtKB-KW"/>
</dbReference>
<dbReference type="InterPro" id="IPR006118">
    <property type="entry name" value="Recombinase_CS"/>
</dbReference>
<dbReference type="InterPro" id="IPR036162">
    <property type="entry name" value="Resolvase-like_N_sf"/>
</dbReference>
<dbReference type="PROSITE" id="PS51736">
    <property type="entry name" value="RECOMBINASES_3"/>
    <property type="match status" value="1"/>
</dbReference>
<evidence type="ECO:0000256" key="2">
    <source>
        <dbReference type="ARBA" id="ARBA00023125"/>
    </source>
</evidence>
<dbReference type="Pfam" id="PF00239">
    <property type="entry name" value="Resolvase"/>
    <property type="match status" value="1"/>
</dbReference>
<evidence type="ECO:0000256" key="3">
    <source>
        <dbReference type="ARBA" id="ARBA00023172"/>
    </source>
</evidence>
<dbReference type="PANTHER" id="PTHR30461">
    <property type="entry name" value="DNA-INVERTASE FROM LAMBDOID PROPHAGE"/>
    <property type="match status" value="1"/>
</dbReference>
<gene>
    <name evidence="7" type="ORF">CXB77_18820</name>
</gene>
<dbReference type="RefSeq" id="WP_105075071.1">
    <property type="nucleotide sequence ID" value="NZ_PPGH01000044.1"/>
</dbReference>
<dbReference type="CDD" id="cd00338">
    <property type="entry name" value="Ser_Recombinase"/>
    <property type="match status" value="1"/>
</dbReference>
<keyword evidence="1" id="KW-0229">DNA integration</keyword>
<evidence type="ECO:0000313" key="8">
    <source>
        <dbReference type="Proteomes" id="UP000239936"/>
    </source>
</evidence>
<evidence type="ECO:0000259" key="6">
    <source>
        <dbReference type="PROSITE" id="PS51736"/>
    </source>
</evidence>
<feature type="domain" description="Resolvase/invertase-type recombinase catalytic" evidence="6">
    <location>
        <begin position="2"/>
        <end position="145"/>
    </location>
</feature>
<dbReference type="InterPro" id="IPR038109">
    <property type="entry name" value="DNA_bind_recomb_sf"/>
</dbReference>
<keyword evidence="3" id="KW-0233">DNA recombination</keyword>
<dbReference type="EMBL" id="PPGH01000044">
    <property type="protein sequence ID" value="PQJ94713.1"/>
    <property type="molecule type" value="Genomic_DNA"/>
</dbReference>
<dbReference type="SUPFAM" id="SSF53041">
    <property type="entry name" value="Resolvase-like"/>
    <property type="match status" value="1"/>
</dbReference>
<proteinExistence type="predicted"/>
<reference evidence="7 8" key="1">
    <citation type="submission" date="2018-01" db="EMBL/GenBank/DDBJ databases">
        <title>The complete genome sequence of Chromatium okenii LaCa, a purple sulfur bacterium with a turbulent life.</title>
        <authorList>
            <person name="Luedin S.M."/>
            <person name="Liechti N."/>
            <person name="Storelli N."/>
            <person name="Danza F."/>
            <person name="Wittwer M."/>
            <person name="Pothier J.F."/>
            <person name="Tonolla M.A."/>
        </authorList>
    </citation>
    <scope>NUCLEOTIDE SEQUENCE [LARGE SCALE GENOMIC DNA]</scope>
    <source>
        <strain evidence="7 8">LaCa</strain>
    </source>
</reference>
<evidence type="ECO:0000256" key="5">
    <source>
        <dbReference type="PROSITE-ProRule" id="PRU10137"/>
    </source>
</evidence>